<protein>
    <submittedName>
        <fullName evidence="7">Succinate dehydrogenase flavoprotein subunit</fullName>
    </submittedName>
</protein>
<sequence length="536" mass="58668">MVDVLIVGSGGAALTAALSLKAQGASVLVLGKQEPTNSQTSMAQGGINSVLDLENDSVSGHISDTIKSSRNLSDEVMIAKMCQDAPKAIEWLESIGVPFSRGEDGTVAQRQLGGAGNKRACYSQDYTGLKILHTLYDNILKGDIKLLNNHYLLNLVVDDGITKGAIVLDISTGKIEQIDAKATIIATGGYGSLYHGYTTNAFGSTGDGVASVLRAGGYISDMEFIQFHPTALKSSSILISESARGEGGYLLNAKGERFVDELLPRDVVARAIYEQISLGEEVFLDIRHLGKEKLMELLPQEVHLCKLHEGVDPSTQLIPIKPVAHYSMGGIDVDRSLAVRGIKGCFAVGECSNAKVHGANRLGGNSLLEIISFGKLAGESAYSYAKDIERLEVSDNQLQKDIAHISELFERDTSINFYKKREEIGKLFYDSVGIVRDEISLKDALSKLQSIMERSSHMGIGDKSRRYNRNLIELLEFENSIELGEAVLHSAISRRESRGAHYRDDFKEQRDEEFAKHTLCKRSDNEITISFERSYL</sequence>
<dbReference type="Gene3D" id="3.90.700.10">
    <property type="entry name" value="Succinate dehydrogenase/fumarate reductase flavoprotein, catalytic domain"/>
    <property type="match status" value="1"/>
</dbReference>
<comment type="cofactor">
    <cofactor evidence="1">
        <name>FAD</name>
        <dbReference type="ChEBI" id="CHEBI:57692"/>
    </cofactor>
</comment>
<dbReference type="AlphaFoldDB" id="A0A1W1B934"/>
<dbReference type="Gene3D" id="3.50.50.60">
    <property type="entry name" value="FAD/NAD(P)-binding domain"/>
    <property type="match status" value="1"/>
</dbReference>
<dbReference type="GO" id="GO:0000104">
    <property type="term" value="F:succinate dehydrogenase activity"/>
    <property type="evidence" value="ECO:0007669"/>
    <property type="project" value="TreeGrafter"/>
</dbReference>
<evidence type="ECO:0000313" key="7">
    <source>
        <dbReference type="EMBL" id="SFV49995.1"/>
    </source>
</evidence>
<evidence type="ECO:0000256" key="4">
    <source>
        <dbReference type="ARBA" id="ARBA00023002"/>
    </source>
</evidence>
<evidence type="ECO:0000256" key="2">
    <source>
        <dbReference type="ARBA" id="ARBA00022630"/>
    </source>
</evidence>
<dbReference type="GO" id="GO:0050660">
    <property type="term" value="F:flavin adenine dinucleotide binding"/>
    <property type="evidence" value="ECO:0007669"/>
    <property type="project" value="TreeGrafter"/>
</dbReference>
<reference evidence="7" key="1">
    <citation type="submission" date="2016-10" db="EMBL/GenBank/DDBJ databases">
        <authorList>
            <person name="de Groot N.N."/>
        </authorList>
    </citation>
    <scope>NUCLEOTIDE SEQUENCE</scope>
</reference>
<dbReference type="SUPFAM" id="SSF51905">
    <property type="entry name" value="FAD/NAD(P)-binding domain"/>
    <property type="match status" value="1"/>
</dbReference>
<name>A0A1W1B934_9ZZZZ</name>
<dbReference type="GO" id="GO:0009055">
    <property type="term" value="F:electron transfer activity"/>
    <property type="evidence" value="ECO:0007669"/>
    <property type="project" value="TreeGrafter"/>
</dbReference>
<feature type="domain" description="FAD-dependent oxidoreductase 2 FAD-binding" evidence="5">
    <location>
        <begin position="3"/>
        <end position="367"/>
    </location>
</feature>
<dbReference type="EMBL" id="FPHC01000005">
    <property type="protein sequence ID" value="SFV49995.1"/>
    <property type="molecule type" value="Genomic_DNA"/>
</dbReference>
<keyword evidence="4" id="KW-0560">Oxidoreductase</keyword>
<dbReference type="InterPro" id="IPR030664">
    <property type="entry name" value="SdhA/FrdA/AprA"/>
</dbReference>
<dbReference type="GO" id="GO:0005886">
    <property type="term" value="C:plasma membrane"/>
    <property type="evidence" value="ECO:0007669"/>
    <property type="project" value="TreeGrafter"/>
</dbReference>
<dbReference type="Pfam" id="PF00890">
    <property type="entry name" value="FAD_binding_2"/>
    <property type="match status" value="1"/>
</dbReference>
<dbReference type="InterPro" id="IPR003953">
    <property type="entry name" value="FAD-dep_OxRdtase_2_FAD-bd"/>
</dbReference>
<evidence type="ECO:0000256" key="1">
    <source>
        <dbReference type="ARBA" id="ARBA00001974"/>
    </source>
</evidence>
<evidence type="ECO:0000259" key="5">
    <source>
        <dbReference type="Pfam" id="PF00890"/>
    </source>
</evidence>
<keyword evidence="2" id="KW-0285">Flavoprotein</keyword>
<dbReference type="PIRSF" id="PIRSF000171">
    <property type="entry name" value="SDHA_APRA_LASPO"/>
    <property type="match status" value="1"/>
</dbReference>
<dbReference type="GO" id="GO:0009061">
    <property type="term" value="P:anaerobic respiration"/>
    <property type="evidence" value="ECO:0007669"/>
    <property type="project" value="TreeGrafter"/>
</dbReference>
<accession>A0A1W1B934</accession>
<evidence type="ECO:0000256" key="3">
    <source>
        <dbReference type="ARBA" id="ARBA00022827"/>
    </source>
</evidence>
<dbReference type="SUPFAM" id="SSF46977">
    <property type="entry name" value="Succinate dehydrogenase/fumarate reductase flavoprotein C-terminal domain"/>
    <property type="match status" value="1"/>
</dbReference>
<organism evidence="7">
    <name type="scientific">hydrothermal vent metagenome</name>
    <dbReference type="NCBI Taxonomy" id="652676"/>
    <lineage>
        <taxon>unclassified sequences</taxon>
        <taxon>metagenomes</taxon>
        <taxon>ecological metagenomes</taxon>
    </lineage>
</organism>
<dbReference type="PANTHER" id="PTHR11632:SF51">
    <property type="entry name" value="SUCCINATE DEHYDROGENASE [UBIQUINONE] FLAVOPROTEIN SUBUNIT, MITOCHONDRIAL"/>
    <property type="match status" value="1"/>
</dbReference>
<keyword evidence="3" id="KW-0274">FAD</keyword>
<dbReference type="InterPro" id="IPR027477">
    <property type="entry name" value="Succ_DH/fumarate_Rdtase_cat_sf"/>
</dbReference>
<dbReference type="Gene3D" id="1.20.58.100">
    <property type="entry name" value="Fumarate reductase/succinate dehydrogenase flavoprotein-like, C-terminal domain"/>
    <property type="match status" value="1"/>
</dbReference>
<dbReference type="SUPFAM" id="SSF56425">
    <property type="entry name" value="Succinate dehydrogenase/fumarate reductase flavoprotein, catalytic domain"/>
    <property type="match status" value="1"/>
</dbReference>
<feature type="domain" description="Fumarate reductase/succinate dehydrogenase flavoprotein-like C-terminal" evidence="6">
    <location>
        <begin position="421"/>
        <end position="532"/>
    </location>
</feature>
<dbReference type="PANTHER" id="PTHR11632">
    <property type="entry name" value="SUCCINATE DEHYDROGENASE 2 FLAVOPROTEIN SUBUNIT"/>
    <property type="match status" value="1"/>
</dbReference>
<dbReference type="InterPro" id="IPR037099">
    <property type="entry name" value="Fum_R/Succ_DH_flav-like_C_sf"/>
</dbReference>
<dbReference type="InterPro" id="IPR036188">
    <property type="entry name" value="FAD/NAD-bd_sf"/>
</dbReference>
<gene>
    <name evidence="7" type="ORF">MNB_SV-6-1087</name>
</gene>
<dbReference type="FunFam" id="3.90.700.10:FF:000005">
    <property type="entry name" value="Succinate dehydrogenase flavoprotein subunit"/>
    <property type="match status" value="1"/>
</dbReference>
<evidence type="ECO:0000259" key="6">
    <source>
        <dbReference type="Pfam" id="PF02910"/>
    </source>
</evidence>
<dbReference type="InterPro" id="IPR015939">
    <property type="entry name" value="Fum_Rdtase/Succ_DH_flav-like_C"/>
</dbReference>
<proteinExistence type="predicted"/>
<dbReference type="Pfam" id="PF02910">
    <property type="entry name" value="Succ_DH_flav_C"/>
    <property type="match status" value="1"/>
</dbReference>